<dbReference type="InterPro" id="IPR011969">
    <property type="entry name" value="Clan_AA_Asp_peptidase_C"/>
</dbReference>
<dbReference type="CDD" id="cd05483">
    <property type="entry name" value="retropepsin_like_bacteria"/>
    <property type="match status" value="1"/>
</dbReference>
<organism evidence="2 3">
    <name type="scientific">Blastochloris tepida</name>
    <dbReference type="NCBI Taxonomy" id="2233851"/>
    <lineage>
        <taxon>Bacteria</taxon>
        <taxon>Pseudomonadati</taxon>
        <taxon>Pseudomonadota</taxon>
        <taxon>Alphaproteobacteria</taxon>
        <taxon>Hyphomicrobiales</taxon>
        <taxon>Blastochloridaceae</taxon>
        <taxon>Blastochloris</taxon>
    </lineage>
</organism>
<protein>
    <submittedName>
        <fullName evidence="2">Membrane protein</fullName>
    </submittedName>
</protein>
<sequence>MWVRVVPPWGDTGMFKWAIMTAFAVGAAAVFVVQAIDPDQLGSSAPPGQPDRPARETAAGCEDAKPEPLSLRMDGSGHAWGTLATKDGEIRVIVDTGASMTSLSQEDARRLGLAPHDPSRRKARFQTANGLVVAELDRLLNVRVGHLCVYTLDVAVMPPGALKGSLLGMNFMRKMRKVEVGQGRVVISQ</sequence>
<evidence type="ECO:0000313" key="2">
    <source>
        <dbReference type="EMBL" id="BBF94832.1"/>
    </source>
</evidence>
<dbReference type="PROSITE" id="PS00141">
    <property type="entry name" value="ASP_PROTEASE"/>
    <property type="match status" value="1"/>
</dbReference>
<dbReference type="Gene3D" id="2.40.70.10">
    <property type="entry name" value="Acid Proteases"/>
    <property type="match status" value="1"/>
</dbReference>
<dbReference type="KEGG" id="blag:BLTE_35170"/>
<dbReference type="GO" id="GO:0004190">
    <property type="term" value="F:aspartic-type endopeptidase activity"/>
    <property type="evidence" value="ECO:0007669"/>
    <property type="project" value="InterPro"/>
</dbReference>
<dbReference type="InterPro" id="IPR001969">
    <property type="entry name" value="Aspartic_peptidase_AS"/>
</dbReference>
<evidence type="ECO:0000256" key="1">
    <source>
        <dbReference type="SAM" id="MobiDB-lite"/>
    </source>
</evidence>
<evidence type="ECO:0000313" key="3">
    <source>
        <dbReference type="Proteomes" id="UP000266934"/>
    </source>
</evidence>
<keyword evidence="3" id="KW-1185">Reference proteome</keyword>
<dbReference type="EMBL" id="AP018907">
    <property type="protein sequence ID" value="BBF94832.1"/>
    <property type="molecule type" value="Genomic_DNA"/>
</dbReference>
<dbReference type="AlphaFoldDB" id="A0A348G5J9"/>
<reference evidence="2 3" key="1">
    <citation type="submission" date="2018-08" db="EMBL/GenBank/DDBJ databases">
        <title>Complete genome sequencing of Blastochloris tepida GI.</title>
        <authorList>
            <person name="Tsukatani Y."/>
            <person name="Mori H."/>
        </authorList>
    </citation>
    <scope>NUCLEOTIDE SEQUENCE [LARGE SCALE GENOMIC DNA]</scope>
    <source>
        <strain evidence="2 3">GI</strain>
    </source>
</reference>
<proteinExistence type="predicted"/>
<accession>A0A348G5J9</accession>
<dbReference type="GO" id="GO:0006508">
    <property type="term" value="P:proteolysis"/>
    <property type="evidence" value="ECO:0007669"/>
    <property type="project" value="InterPro"/>
</dbReference>
<feature type="region of interest" description="Disordered" evidence="1">
    <location>
        <begin position="41"/>
        <end position="72"/>
    </location>
</feature>
<dbReference type="Proteomes" id="UP000266934">
    <property type="component" value="Chromosome"/>
</dbReference>
<dbReference type="InterPro" id="IPR021109">
    <property type="entry name" value="Peptidase_aspartic_dom_sf"/>
</dbReference>
<dbReference type="InterPro" id="IPR034122">
    <property type="entry name" value="Retropepsin-like_bacterial"/>
</dbReference>
<dbReference type="Pfam" id="PF13975">
    <property type="entry name" value="gag-asp_proteas"/>
    <property type="match status" value="1"/>
</dbReference>
<dbReference type="NCBIfam" id="TIGR02281">
    <property type="entry name" value="clan_AA_DTGA"/>
    <property type="match status" value="1"/>
</dbReference>
<name>A0A348G5J9_9HYPH</name>
<gene>
    <name evidence="2" type="ORF">BLTE_35170</name>
</gene>
<dbReference type="SUPFAM" id="SSF50630">
    <property type="entry name" value="Acid proteases"/>
    <property type="match status" value="1"/>
</dbReference>